<dbReference type="InterPro" id="IPR012338">
    <property type="entry name" value="Beta-lactam/transpept-like"/>
</dbReference>
<dbReference type="InterPro" id="IPR050515">
    <property type="entry name" value="Beta-lactam/transpept"/>
</dbReference>
<keyword evidence="3" id="KW-0472">Membrane</keyword>
<feature type="domain" description="Penicillin-binding protein transpeptidase" evidence="4">
    <location>
        <begin position="234"/>
        <end position="543"/>
    </location>
</feature>
<evidence type="ECO:0000256" key="2">
    <source>
        <dbReference type="ARBA" id="ARBA00007171"/>
    </source>
</evidence>
<dbReference type="GO" id="GO:0005886">
    <property type="term" value="C:plasma membrane"/>
    <property type="evidence" value="ECO:0007669"/>
    <property type="project" value="TreeGrafter"/>
</dbReference>
<name>A0A3N0DY04_9ACTN</name>
<evidence type="ECO:0000313" key="6">
    <source>
        <dbReference type="EMBL" id="RNL80457.1"/>
    </source>
</evidence>
<dbReference type="Pfam" id="PF00905">
    <property type="entry name" value="Transpeptidase"/>
    <property type="match status" value="1"/>
</dbReference>
<dbReference type="OrthoDB" id="9789078at2"/>
<feature type="domain" description="Penicillin-binding protein dimerisation" evidence="5">
    <location>
        <begin position="35"/>
        <end position="189"/>
    </location>
</feature>
<dbReference type="Gene3D" id="3.30.450.330">
    <property type="match status" value="1"/>
</dbReference>
<evidence type="ECO:0000259" key="4">
    <source>
        <dbReference type="Pfam" id="PF00905"/>
    </source>
</evidence>
<dbReference type="Gene3D" id="3.90.1310.10">
    <property type="entry name" value="Penicillin-binding protein 2a (Domain 2)"/>
    <property type="match status" value="1"/>
</dbReference>
<dbReference type="InterPro" id="IPR001460">
    <property type="entry name" value="PCN-bd_Tpept"/>
</dbReference>
<dbReference type="InterPro" id="IPR036138">
    <property type="entry name" value="PBP_dimer_sf"/>
</dbReference>
<dbReference type="Pfam" id="PF03717">
    <property type="entry name" value="PBP_dimer"/>
    <property type="match status" value="1"/>
</dbReference>
<dbReference type="InterPro" id="IPR005311">
    <property type="entry name" value="PBP_dimer"/>
</dbReference>
<dbReference type="PANTHER" id="PTHR30627">
    <property type="entry name" value="PEPTIDOGLYCAN D,D-TRANSPEPTIDASE"/>
    <property type="match status" value="1"/>
</dbReference>
<sequence length="566" mass="59696">MILSVFGVRLFELQGLDPKAYAKLADAQGLVTVPLPATRGEITDRNGVALAESVTGMMVVADPSRTAAHAEPIARILANKLKLDYVDTLTQLRKTGPDGKPTVRFAYLARRVPASEATAAVKAIDKAGYQGVDTRPDPLREYPAHDVAANLLGFLGTDGTPLAGLELAFNNQLAGKDGSTTYEVGGGNRIPLGENSETKPVNGKNLTLTIDRDVQFFSQRVLRTAVQKAHAASGVAIAMDTRTGEILALADYPTYDANDGANANKDDYNSRALSNVYEPGSVEKVLTSSALIDAGKVTPRTKLTVPQNLRVADRTIHDYWGHGTLHLTLAGVIAKSSNVGTVLASRQLNHRQLWNYLDAFGLGQKTDVGLLGETKGLLPAEPTWTELTQSNIAFGQGLSVNALQMATAVNAVANGGERISPSLIKGTATNVKGAVVGTGTATRTRVISRSAASQVAQMMEGVTTEGLGTAPRAGIAGYRVAGKTGTAQEVGATCRCYDGSLAVSFAGFAPADNPRFTVYVVIQKPVQSASGGGTAGPVFRQIMNYLLQKYAVPPTNTRPPLLPIMW</sequence>
<dbReference type="PANTHER" id="PTHR30627:SF1">
    <property type="entry name" value="PEPTIDOGLYCAN D,D-TRANSPEPTIDASE FTSI"/>
    <property type="match status" value="1"/>
</dbReference>
<dbReference type="EMBL" id="RJSG01000002">
    <property type="protein sequence ID" value="RNL80457.1"/>
    <property type="molecule type" value="Genomic_DNA"/>
</dbReference>
<dbReference type="SUPFAM" id="SSF56519">
    <property type="entry name" value="Penicillin binding protein dimerisation domain"/>
    <property type="match status" value="1"/>
</dbReference>
<evidence type="ECO:0000256" key="1">
    <source>
        <dbReference type="ARBA" id="ARBA00004370"/>
    </source>
</evidence>
<dbReference type="AlphaFoldDB" id="A0A3N0DY04"/>
<dbReference type="GO" id="GO:0071555">
    <property type="term" value="P:cell wall organization"/>
    <property type="evidence" value="ECO:0007669"/>
    <property type="project" value="TreeGrafter"/>
</dbReference>
<dbReference type="Proteomes" id="UP000277094">
    <property type="component" value="Unassembled WGS sequence"/>
</dbReference>
<protein>
    <submittedName>
        <fullName evidence="6">Penicillin-binding protein 2</fullName>
    </submittedName>
</protein>
<comment type="subcellular location">
    <subcellularLocation>
        <location evidence="1">Membrane</location>
    </subcellularLocation>
</comment>
<evidence type="ECO:0000259" key="5">
    <source>
        <dbReference type="Pfam" id="PF03717"/>
    </source>
</evidence>
<evidence type="ECO:0000313" key="7">
    <source>
        <dbReference type="Proteomes" id="UP000277094"/>
    </source>
</evidence>
<dbReference type="GO" id="GO:0008658">
    <property type="term" value="F:penicillin binding"/>
    <property type="evidence" value="ECO:0007669"/>
    <property type="project" value="InterPro"/>
</dbReference>
<comment type="similarity">
    <text evidence="2">Belongs to the transpeptidase family.</text>
</comment>
<dbReference type="Gene3D" id="3.40.710.10">
    <property type="entry name" value="DD-peptidase/beta-lactamase superfamily"/>
    <property type="match status" value="1"/>
</dbReference>
<gene>
    <name evidence="6" type="ORF">EFL95_12280</name>
</gene>
<evidence type="ECO:0000256" key="3">
    <source>
        <dbReference type="ARBA" id="ARBA00023136"/>
    </source>
</evidence>
<reference evidence="6 7" key="1">
    <citation type="submission" date="2018-11" db="EMBL/GenBank/DDBJ databases">
        <authorList>
            <person name="Li F."/>
        </authorList>
    </citation>
    <scope>NUCLEOTIDE SEQUENCE [LARGE SCALE GENOMIC DNA]</scope>
    <source>
        <strain evidence="6 7">KIS18-7</strain>
    </source>
</reference>
<organism evidence="6 7">
    <name type="scientific">Nocardioides marmorisolisilvae</name>
    <dbReference type="NCBI Taxonomy" id="1542737"/>
    <lineage>
        <taxon>Bacteria</taxon>
        <taxon>Bacillati</taxon>
        <taxon>Actinomycetota</taxon>
        <taxon>Actinomycetes</taxon>
        <taxon>Propionibacteriales</taxon>
        <taxon>Nocardioidaceae</taxon>
        <taxon>Nocardioides</taxon>
    </lineage>
</organism>
<comment type="caution">
    <text evidence="6">The sequence shown here is derived from an EMBL/GenBank/DDBJ whole genome shotgun (WGS) entry which is preliminary data.</text>
</comment>
<proteinExistence type="inferred from homology"/>
<dbReference type="SUPFAM" id="SSF56601">
    <property type="entry name" value="beta-lactamase/transpeptidase-like"/>
    <property type="match status" value="1"/>
</dbReference>
<keyword evidence="7" id="KW-1185">Reference proteome</keyword>
<accession>A0A3N0DY04</accession>